<evidence type="ECO:0000256" key="1">
    <source>
        <dbReference type="ARBA" id="ARBA00022617"/>
    </source>
</evidence>
<sequence>MLSNRPHHHRHSGLKSFFWLAALTCSLLWTASPAWAAADCPQPRKTKTAPSSFLKQDIPGGARAEKGEVLFQKSAKPMACKMCHGDKGDGQGPLGKALKPAPRNFTCAATMQDISPGQMFWVIKNGSAGTGMIAHGKKLSDSEIWDLVKYIQTSFAK</sequence>
<proteinExistence type="predicted"/>
<protein>
    <submittedName>
        <fullName evidence="7">Cytochrome c</fullName>
    </submittedName>
</protein>
<dbReference type="PROSITE" id="PS51007">
    <property type="entry name" value="CYTC"/>
    <property type="match status" value="1"/>
</dbReference>
<feature type="domain" description="Cytochrome c" evidence="6">
    <location>
        <begin position="62"/>
        <end position="155"/>
    </location>
</feature>
<keyword evidence="2 4" id="KW-0479">Metal-binding</keyword>
<keyword evidence="1 4" id="KW-0349">Heme</keyword>
<evidence type="ECO:0000259" key="6">
    <source>
        <dbReference type="PROSITE" id="PS51007"/>
    </source>
</evidence>
<name>A0ABN8W5L2_9BACT</name>
<dbReference type="Proteomes" id="UP001157733">
    <property type="component" value="Chromosome"/>
</dbReference>
<feature type="chain" id="PRO_5046652753" evidence="5">
    <location>
        <begin position="37"/>
        <end position="157"/>
    </location>
</feature>
<keyword evidence="3 4" id="KW-0408">Iron</keyword>
<dbReference type="Gene3D" id="1.10.760.10">
    <property type="entry name" value="Cytochrome c-like domain"/>
    <property type="match status" value="1"/>
</dbReference>
<gene>
    <name evidence="7" type="ORF">NSPWAT_2527</name>
</gene>
<keyword evidence="8" id="KW-1185">Reference proteome</keyword>
<evidence type="ECO:0000256" key="3">
    <source>
        <dbReference type="ARBA" id="ARBA00023004"/>
    </source>
</evidence>
<evidence type="ECO:0000313" key="7">
    <source>
        <dbReference type="EMBL" id="CAI2719383.1"/>
    </source>
</evidence>
<reference evidence="7 8" key="1">
    <citation type="submission" date="2022-09" db="EMBL/GenBank/DDBJ databases">
        <authorList>
            <person name="Kop L."/>
        </authorList>
    </citation>
    <scope>NUCLEOTIDE SEQUENCE [LARGE SCALE GENOMIC DNA]</scope>
    <source>
        <strain evidence="7 8">347</strain>
    </source>
</reference>
<dbReference type="SUPFAM" id="SSF46626">
    <property type="entry name" value="Cytochrome c"/>
    <property type="match status" value="1"/>
</dbReference>
<keyword evidence="5" id="KW-0732">Signal</keyword>
<dbReference type="EMBL" id="OX336137">
    <property type="protein sequence ID" value="CAI2719383.1"/>
    <property type="molecule type" value="Genomic_DNA"/>
</dbReference>
<dbReference type="InterPro" id="IPR009056">
    <property type="entry name" value="Cyt_c-like_dom"/>
</dbReference>
<accession>A0ABN8W5L2</accession>
<organism evidence="7 8">
    <name type="scientific">Nitrospina watsonii</name>
    <dbReference type="NCBI Taxonomy" id="1323948"/>
    <lineage>
        <taxon>Bacteria</taxon>
        <taxon>Pseudomonadati</taxon>
        <taxon>Nitrospinota/Tectimicrobiota group</taxon>
        <taxon>Nitrospinota</taxon>
        <taxon>Nitrospinia</taxon>
        <taxon>Nitrospinales</taxon>
        <taxon>Nitrospinaceae</taxon>
        <taxon>Nitrospina</taxon>
    </lineage>
</organism>
<feature type="signal peptide" evidence="5">
    <location>
        <begin position="1"/>
        <end position="36"/>
    </location>
</feature>
<dbReference type="InterPro" id="IPR036909">
    <property type="entry name" value="Cyt_c-like_dom_sf"/>
</dbReference>
<dbReference type="RefSeq" id="WP_282012220.1">
    <property type="nucleotide sequence ID" value="NZ_OX336137.1"/>
</dbReference>
<evidence type="ECO:0000256" key="5">
    <source>
        <dbReference type="SAM" id="SignalP"/>
    </source>
</evidence>
<dbReference type="Pfam" id="PF13442">
    <property type="entry name" value="Cytochrome_CBB3"/>
    <property type="match status" value="1"/>
</dbReference>
<evidence type="ECO:0000256" key="2">
    <source>
        <dbReference type="ARBA" id="ARBA00022723"/>
    </source>
</evidence>
<evidence type="ECO:0000256" key="4">
    <source>
        <dbReference type="PROSITE-ProRule" id="PRU00433"/>
    </source>
</evidence>
<evidence type="ECO:0000313" key="8">
    <source>
        <dbReference type="Proteomes" id="UP001157733"/>
    </source>
</evidence>